<sequence>MIKMKESDLYLPLKHYLEGQGYEVKGEVHHCDVVAVRADESPVVVELKLSFNLSILLQVVERLSLTPTVYIGIPLDTTILRTRRKHVLKLVKMLGLGLIVIDPKAGSVNTLLDPQEYKPRVVKRKQQRLLGEFSARVGDPNTGGQAMKKGLMTAYRQKALNIGDYLLQHGASQPKVIAAAIAEPKSRDILYRNVYGWFESVSRGVYDVSPRGKEEIPVWLEQRHKPAKLDGTT</sequence>
<protein>
    <recommendedName>
        <fullName evidence="3">DUF2161 domain-containing phosphodiesterase</fullName>
    </recommendedName>
</protein>
<dbReference type="Pfam" id="PF09929">
    <property type="entry name" value="DUF2161"/>
    <property type="match status" value="1"/>
</dbReference>
<reference evidence="1 2" key="1">
    <citation type="submission" date="2018-05" db="EMBL/GenBank/DDBJ databases">
        <title>Leucothrix arctica sp. nov., isolated from Arctic seawater.</title>
        <authorList>
            <person name="Choi A."/>
            <person name="Baek K."/>
        </authorList>
    </citation>
    <scope>NUCLEOTIDE SEQUENCE [LARGE SCALE GENOMIC DNA]</scope>
    <source>
        <strain evidence="1 2">JCM 18388</strain>
    </source>
</reference>
<dbReference type="Proteomes" id="UP000245539">
    <property type="component" value="Unassembled WGS sequence"/>
</dbReference>
<comment type="caution">
    <text evidence="1">The sequence shown here is derived from an EMBL/GenBank/DDBJ whole genome shotgun (WGS) entry which is preliminary data.</text>
</comment>
<accession>A0A317CI38</accession>
<proteinExistence type="predicted"/>
<keyword evidence="2" id="KW-1185">Reference proteome</keyword>
<evidence type="ECO:0000313" key="1">
    <source>
        <dbReference type="EMBL" id="PWQ98049.1"/>
    </source>
</evidence>
<evidence type="ECO:0000313" key="2">
    <source>
        <dbReference type="Proteomes" id="UP000245539"/>
    </source>
</evidence>
<evidence type="ECO:0008006" key="3">
    <source>
        <dbReference type="Google" id="ProtNLM"/>
    </source>
</evidence>
<gene>
    <name evidence="1" type="ORF">DKW60_08900</name>
</gene>
<dbReference type="OrthoDB" id="9795163at2"/>
<dbReference type="InterPro" id="IPR018679">
    <property type="entry name" value="DUF2161"/>
</dbReference>
<organism evidence="1 2">
    <name type="scientific">Leucothrix pacifica</name>
    <dbReference type="NCBI Taxonomy" id="1247513"/>
    <lineage>
        <taxon>Bacteria</taxon>
        <taxon>Pseudomonadati</taxon>
        <taxon>Pseudomonadota</taxon>
        <taxon>Gammaproteobacteria</taxon>
        <taxon>Thiotrichales</taxon>
        <taxon>Thiotrichaceae</taxon>
        <taxon>Leucothrix</taxon>
    </lineage>
</organism>
<dbReference type="AlphaFoldDB" id="A0A317CI38"/>
<dbReference type="EMBL" id="QGKM01000019">
    <property type="protein sequence ID" value="PWQ98049.1"/>
    <property type="molecule type" value="Genomic_DNA"/>
</dbReference>
<name>A0A317CI38_9GAMM</name>